<feature type="chain" id="PRO_5043132353" evidence="3">
    <location>
        <begin position="18"/>
        <end position="462"/>
    </location>
</feature>
<evidence type="ECO:0000256" key="2">
    <source>
        <dbReference type="SAM" id="Phobius"/>
    </source>
</evidence>
<sequence>MGPFLCLFCLLAPVLEAVKFNSSNFEVCPFTCSLSSEKELLCTTVSNEFFKSTVVCHRDSLNDRFVIGNRSSIRRVFPSGLKELSKFGSEGTLNIFLNMNILELTVTSFAGLENLLINLQVLHVTTLHPNTFLNHRRFGSLIFDGDRVPKLPDDVKEKKDVPAFLRLRPEDPTMPIEVNIEARCHKCANDEPLQDLVILTFPLQDSPNSGGKIDALTIFYMDSCPTLSGGLGCPKNGSDNEFIVNASAMTGWNITVEEPTIVTTGGLVKLTTGSGRMKPLMLSVVIWCTVLTVLLICLVAFMIIRRRLRTKKEKMERQLALQHRYSPASLKHIVCGTASCEELHRNSLSNGGTWAYGTPSQDSCSNLLSETRSQYSFRPPYQTLGYSHPRGGVYAREYDRGYRSSIPDYLNMIPRQKSSLGNGDAYPVNGDPNLPPLPPGVGFRVPNTPTYKRSHDGTFRMQ</sequence>
<dbReference type="EMBL" id="UXSR01005208">
    <property type="protein sequence ID" value="VDD79715.1"/>
    <property type="molecule type" value="Genomic_DNA"/>
</dbReference>
<proteinExistence type="predicted"/>
<keyword evidence="2" id="KW-0812">Transmembrane</keyword>
<evidence type="ECO:0000313" key="5">
    <source>
        <dbReference type="Proteomes" id="UP000267029"/>
    </source>
</evidence>
<dbReference type="Proteomes" id="UP000267029">
    <property type="component" value="Unassembled WGS sequence"/>
</dbReference>
<feature type="compositionally biased region" description="Basic and acidic residues" evidence="1">
    <location>
        <begin position="453"/>
        <end position="462"/>
    </location>
</feature>
<protein>
    <submittedName>
        <fullName evidence="6">Protein kinase domain-containing protein</fullName>
    </submittedName>
</protein>
<evidence type="ECO:0000256" key="3">
    <source>
        <dbReference type="SAM" id="SignalP"/>
    </source>
</evidence>
<evidence type="ECO:0000256" key="1">
    <source>
        <dbReference type="SAM" id="MobiDB-lite"/>
    </source>
</evidence>
<dbReference type="AlphaFoldDB" id="A0A0R3UF69"/>
<dbReference type="OrthoDB" id="6246135at2759"/>
<keyword evidence="2" id="KW-1133">Transmembrane helix</keyword>
<feature type="signal peptide" evidence="3">
    <location>
        <begin position="1"/>
        <end position="17"/>
    </location>
</feature>
<keyword evidence="5" id="KW-1185">Reference proteome</keyword>
<keyword evidence="2" id="KW-0472">Membrane</keyword>
<feature type="region of interest" description="Disordered" evidence="1">
    <location>
        <begin position="438"/>
        <end position="462"/>
    </location>
</feature>
<name>A0A0R3UF69_MESCO</name>
<evidence type="ECO:0000313" key="6">
    <source>
        <dbReference type="WBParaSite" id="MCU_000813-RA"/>
    </source>
</evidence>
<reference evidence="4 5" key="1">
    <citation type="submission" date="2018-10" db="EMBL/GenBank/DDBJ databases">
        <authorList>
            <consortium name="Pathogen Informatics"/>
        </authorList>
    </citation>
    <scope>NUCLEOTIDE SEQUENCE [LARGE SCALE GENOMIC DNA]</scope>
</reference>
<reference evidence="6" key="2">
    <citation type="submission" date="2019-11" db="UniProtKB">
        <authorList>
            <consortium name="WormBaseParasite"/>
        </authorList>
    </citation>
    <scope>IDENTIFICATION</scope>
</reference>
<feature type="transmembrane region" description="Helical" evidence="2">
    <location>
        <begin position="280"/>
        <end position="304"/>
    </location>
</feature>
<dbReference type="WBParaSite" id="MCU_000813-RA">
    <property type="protein sequence ID" value="MCU_000813-RA"/>
    <property type="gene ID" value="MCU_000813"/>
</dbReference>
<organism evidence="4 5">
    <name type="scientific">Mesocestoides corti</name>
    <name type="common">Flatworm</name>
    <dbReference type="NCBI Taxonomy" id="53468"/>
    <lineage>
        <taxon>Eukaryota</taxon>
        <taxon>Metazoa</taxon>
        <taxon>Spiralia</taxon>
        <taxon>Lophotrochozoa</taxon>
        <taxon>Platyhelminthes</taxon>
        <taxon>Cestoda</taxon>
        <taxon>Eucestoda</taxon>
        <taxon>Cyclophyllidea</taxon>
        <taxon>Mesocestoididae</taxon>
        <taxon>Mesocestoides</taxon>
    </lineage>
</organism>
<keyword evidence="3" id="KW-0732">Signal</keyword>
<evidence type="ECO:0000313" key="4">
    <source>
        <dbReference type="EMBL" id="VDD79715.1"/>
    </source>
</evidence>
<accession>A0A0R3UF69</accession>
<gene>
    <name evidence="4" type="ORF">MCOS_LOCUS5718</name>
</gene>